<evidence type="ECO:0000313" key="3">
    <source>
        <dbReference type="Proteomes" id="UP001597139"/>
    </source>
</evidence>
<name>A0ABD6BQ30_9EURY</name>
<dbReference type="AlphaFoldDB" id="A0ABD6BQ30"/>
<reference evidence="2 3" key="1">
    <citation type="journal article" date="2019" name="Int. J. Syst. Evol. Microbiol.">
        <title>The Global Catalogue of Microorganisms (GCM) 10K type strain sequencing project: providing services to taxonomists for standard genome sequencing and annotation.</title>
        <authorList>
            <consortium name="The Broad Institute Genomics Platform"/>
            <consortium name="The Broad Institute Genome Sequencing Center for Infectious Disease"/>
            <person name="Wu L."/>
            <person name="Ma J."/>
        </authorList>
    </citation>
    <scope>NUCLEOTIDE SEQUENCE [LARGE SCALE GENOMIC DNA]</scope>
    <source>
        <strain evidence="2 3">CGMCC 1.12859</strain>
    </source>
</reference>
<keyword evidence="1" id="KW-0812">Transmembrane</keyword>
<dbReference type="EMBL" id="JBHUCZ010000003">
    <property type="protein sequence ID" value="MFD1567243.1"/>
    <property type="molecule type" value="Genomic_DNA"/>
</dbReference>
<feature type="transmembrane region" description="Helical" evidence="1">
    <location>
        <begin position="20"/>
        <end position="49"/>
    </location>
</feature>
<evidence type="ECO:0000256" key="1">
    <source>
        <dbReference type="SAM" id="Phobius"/>
    </source>
</evidence>
<dbReference type="RefSeq" id="WP_267646216.1">
    <property type="nucleotide sequence ID" value="NZ_JANHGR010000001.1"/>
</dbReference>
<evidence type="ECO:0000313" key="2">
    <source>
        <dbReference type="EMBL" id="MFD1567243.1"/>
    </source>
</evidence>
<comment type="caution">
    <text evidence="2">The sequence shown here is derived from an EMBL/GenBank/DDBJ whole genome shotgun (WGS) entry which is preliminary data.</text>
</comment>
<dbReference type="Proteomes" id="UP001597139">
    <property type="component" value="Unassembled WGS sequence"/>
</dbReference>
<proteinExistence type="predicted"/>
<keyword evidence="3" id="KW-1185">Reference proteome</keyword>
<organism evidence="2 3">
    <name type="scientific">Halolamina litorea</name>
    <dbReference type="NCBI Taxonomy" id="1515593"/>
    <lineage>
        <taxon>Archaea</taxon>
        <taxon>Methanobacteriati</taxon>
        <taxon>Methanobacteriota</taxon>
        <taxon>Stenosarchaea group</taxon>
        <taxon>Halobacteria</taxon>
        <taxon>Halobacteriales</taxon>
        <taxon>Haloferacaceae</taxon>
    </lineage>
</organism>
<keyword evidence="1" id="KW-1133">Transmembrane helix</keyword>
<accession>A0ABD6BQ30</accession>
<sequence length="77" mass="7619">MTANASNPLSRLIAAGGQKLFLVTLSVAALLAALGFSFAVFGAFSGLLASTFDQLMVIAVGVGLIGVSGVVGYSALN</sequence>
<keyword evidence="1" id="KW-0472">Membrane</keyword>
<protein>
    <submittedName>
        <fullName evidence="2">Uncharacterized protein</fullName>
    </submittedName>
</protein>
<gene>
    <name evidence="2" type="ORF">ACFSAU_07040</name>
</gene>
<feature type="transmembrane region" description="Helical" evidence="1">
    <location>
        <begin position="55"/>
        <end position="76"/>
    </location>
</feature>